<reference evidence="13" key="1">
    <citation type="submission" date="2018-06" db="EMBL/GenBank/DDBJ databases">
        <authorList>
            <person name="Zhirakovskaya E."/>
        </authorList>
    </citation>
    <scope>NUCLEOTIDE SEQUENCE</scope>
</reference>
<protein>
    <submittedName>
        <fullName evidence="13">Trk potassium uptake system protein TrkH</fullName>
    </submittedName>
</protein>
<feature type="transmembrane region" description="Helical" evidence="12">
    <location>
        <begin position="75"/>
        <end position="96"/>
    </location>
</feature>
<proteinExistence type="inferred from homology"/>
<dbReference type="PIRSF" id="PIRSF006247">
    <property type="entry name" value="TrkH"/>
    <property type="match status" value="1"/>
</dbReference>
<evidence type="ECO:0000256" key="2">
    <source>
        <dbReference type="ARBA" id="ARBA00009137"/>
    </source>
</evidence>
<evidence type="ECO:0000256" key="10">
    <source>
        <dbReference type="ARBA" id="ARBA00023065"/>
    </source>
</evidence>
<evidence type="ECO:0000256" key="8">
    <source>
        <dbReference type="ARBA" id="ARBA00022958"/>
    </source>
</evidence>
<dbReference type="InterPro" id="IPR004772">
    <property type="entry name" value="TrkH"/>
</dbReference>
<evidence type="ECO:0000256" key="5">
    <source>
        <dbReference type="ARBA" id="ARBA00022519"/>
    </source>
</evidence>
<feature type="transmembrane region" description="Helical" evidence="12">
    <location>
        <begin position="188"/>
        <end position="212"/>
    </location>
</feature>
<feature type="transmembrane region" description="Helical" evidence="12">
    <location>
        <begin position="327"/>
        <end position="346"/>
    </location>
</feature>
<feature type="transmembrane region" description="Helical" evidence="12">
    <location>
        <begin position="459"/>
        <end position="484"/>
    </location>
</feature>
<feature type="transmembrane region" description="Helical" evidence="12">
    <location>
        <begin position="7"/>
        <end position="32"/>
    </location>
</feature>
<dbReference type="GO" id="GO:0005886">
    <property type="term" value="C:plasma membrane"/>
    <property type="evidence" value="ECO:0007669"/>
    <property type="project" value="UniProtKB-SubCell"/>
</dbReference>
<keyword evidence="10" id="KW-0406">Ion transport</keyword>
<keyword evidence="8" id="KW-0630">Potassium</keyword>
<dbReference type="PANTHER" id="PTHR32024">
    <property type="entry name" value="TRK SYSTEM POTASSIUM UPTAKE PROTEIN TRKG-RELATED"/>
    <property type="match status" value="1"/>
</dbReference>
<dbReference type="InterPro" id="IPR003445">
    <property type="entry name" value="Cat_transpt"/>
</dbReference>
<evidence type="ECO:0000256" key="3">
    <source>
        <dbReference type="ARBA" id="ARBA00022448"/>
    </source>
</evidence>
<keyword evidence="3" id="KW-0813">Transport</keyword>
<keyword evidence="6" id="KW-0633">Potassium transport</keyword>
<evidence type="ECO:0000256" key="7">
    <source>
        <dbReference type="ARBA" id="ARBA00022692"/>
    </source>
</evidence>
<feature type="transmembrane region" description="Helical" evidence="12">
    <location>
        <begin position="232"/>
        <end position="258"/>
    </location>
</feature>
<dbReference type="EMBL" id="UOEP01000199">
    <property type="protein sequence ID" value="VAW23692.1"/>
    <property type="molecule type" value="Genomic_DNA"/>
</dbReference>
<organism evidence="13">
    <name type="scientific">hydrothermal vent metagenome</name>
    <dbReference type="NCBI Taxonomy" id="652676"/>
    <lineage>
        <taxon>unclassified sequences</taxon>
        <taxon>metagenomes</taxon>
        <taxon>ecological metagenomes</taxon>
    </lineage>
</organism>
<evidence type="ECO:0000313" key="13">
    <source>
        <dbReference type="EMBL" id="VAW23692.1"/>
    </source>
</evidence>
<feature type="transmembrane region" description="Helical" evidence="12">
    <location>
        <begin position="398"/>
        <end position="421"/>
    </location>
</feature>
<keyword evidence="5" id="KW-0997">Cell inner membrane</keyword>
<name>A0A3B0UB13_9ZZZZ</name>
<keyword evidence="7 12" id="KW-0812">Transmembrane</keyword>
<dbReference type="GO" id="GO:0015379">
    <property type="term" value="F:potassium:chloride symporter activity"/>
    <property type="evidence" value="ECO:0007669"/>
    <property type="project" value="InterPro"/>
</dbReference>
<evidence type="ECO:0000256" key="1">
    <source>
        <dbReference type="ARBA" id="ARBA00004429"/>
    </source>
</evidence>
<keyword evidence="11 12" id="KW-0472">Membrane</keyword>
<accession>A0A3B0UB13</accession>
<gene>
    <name evidence="13" type="ORF">MNBD_BACTEROID01-1734</name>
</gene>
<sequence length="487" mass="54585">MQNRRFNLFLIVYFISLILLIESLFFLLAVIVSFIYREAIKEEMIYSFLVLFIPGVILYLTTFNKKINNITRKESILIVGSGWIIMALLGALPYIITQTIPRFSDAFFESMSGFTTTGSSILRDIESLPRGILFWRSETNWIGGMGIIVLIIALAPIVAGNSNYLYGSEMSNVADEKLMARFKQNARNLWLVYVGLTVAETIILYCAGLSFLDSLCHSFSTIATGGFSMKNASIAAYSPLVQYIVMVFMLLSGMNFTLHVLSIRKQFKKVIRNEELQLYLFIVVFIGTAITLQLFFWKSLPLEVAFRDAFFQVISVITATGFTTSDYLIWPTSAVALIMLLMFIGASSGSTGGGVKVIRNLIAFKKINMLFKQIFFPKAINQIRYNGQILKNPQVNSILTFIILYYFILGFGTLVMLTLGLDKATSFGAVITTMGGVGPGFGMVGPAGNFANIPEFGKFFLIIIMVLGRLEIYPVLILFTPWFWRNS</sequence>
<dbReference type="PANTHER" id="PTHR32024:SF2">
    <property type="entry name" value="TRK SYSTEM POTASSIUM UPTAKE PROTEIN TRKG-RELATED"/>
    <property type="match status" value="1"/>
</dbReference>
<keyword evidence="4" id="KW-1003">Cell membrane</keyword>
<feature type="transmembrane region" description="Helical" evidence="12">
    <location>
        <begin position="278"/>
        <end position="297"/>
    </location>
</feature>
<evidence type="ECO:0000256" key="4">
    <source>
        <dbReference type="ARBA" id="ARBA00022475"/>
    </source>
</evidence>
<comment type="subcellular location">
    <subcellularLocation>
        <location evidence="1">Cell inner membrane</location>
        <topology evidence="1">Multi-pass membrane protein</topology>
    </subcellularLocation>
</comment>
<comment type="similarity">
    <text evidence="2">Belongs to the TrkH potassium transport family.</text>
</comment>
<evidence type="ECO:0000256" key="6">
    <source>
        <dbReference type="ARBA" id="ARBA00022538"/>
    </source>
</evidence>
<keyword evidence="9 12" id="KW-1133">Transmembrane helix</keyword>
<dbReference type="Pfam" id="PF02386">
    <property type="entry name" value="TrkH"/>
    <property type="match status" value="1"/>
</dbReference>
<feature type="transmembrane region" description="Helical" evidence="12">
    <location>
        <begin position="141"/>
        <end position="167"/>
    </location>
</feature>
<feature type="transmembrane region" description="Helical" evidence="12">
    <location>
        <begin position="427"/>
        <end position="447"/>
    </location>
</feature>
<evidence type="ECO:0000256" key="9">
    <source>
        <dbReference type="ARBA" id="ARBA00022989"/>
    </source>
</evidence>
<feature type="transmembrane region" description="Helical" evidence="12">
    <location>
        <begin position="44"/>
        <end position="63"/>
    </location>
</feature>
<evidence type="ECO:0000256" key="12">
    <source>
        <dbReference type="SAM" id="Phobius"/>
    </source>
</evidence>
<evidence type="ECO:0000256" key="11">
    <source>
        <dbReference type="ARBA" id="ARBA00023136"/>
    </source>
</evidence>
<dbReference type="AlphaFoldDB" id="A0A3B0UB13"/>